<protein>
    <recommendedName>
        <fullName evidence="6">WAT1-related protein</fullName>
    </recommendedName>
</protein>
<feature type="transmembrane region" description="Helical" evidence="6">
    <location>
        <begin position="309"/>
        <end position="328"/>
    </location>
</feature>
<evidence type="ECO:0000313" key="9">
    <source>
        <dbReference type="EMBL" id="KAJ8436918.1"/>
    </source>
</evidence>
<comment type="similarity">
    <text evidence="2 6">Belongs to the drug/metabolite transporter (DMT) superfamily. Plant drug/metabolite exporter (P-DME) (TC 2.A.7.4) family.</text>
</comment>
<dbReference type="GO" id="GO:0016020">
    <property type="term" value="C:membrane"/>
    <property type="evidence" value="ECO:0007669"/>
    <property type="project" value="UniProtKB-SubCell"/>
</dbReference>
<feature type="transmembrane region" description="Helical" evidence="6">
    <location>
        <begin position="185"/>
        <end position="205"/>
    </location>
</feature>
<dbReference type="InterPro" id="IPR037185">
    <property type="entry name" value="EmrE-like"/>
</dbReference>
<feature type="domain" description="EamA" evidence="8">
    <location>
        <begin position="188"/>
        <end position="328"/>
    </location>
</feature>
<feature type="transmembrane region" description="Helical" evidence="6">
    <location>
        <begin position="251"/>
        <end position="272"/>
    </location>
</feature>
<evidence type="ECO:0000256" key="7">
    <source>
        <dbReference type="SAM" id="MobiDB-lite"/>
    </source>
</evidence>
<evidence type="ECO:0000256" key="3">
    <source>
        <dbReference type="ARBA" id="ARBA00022692"/>
    </source>
</evidence>
<reference evidence="9" key="1">
    <citation type="submission" date="2022-04" db="EMBL/GenBank/DDBJ databases">
        <title>Carnegiea gigantea Genome sequencing and assembly v2.</title>
        <authorList>
            <person name="Copetti D."/>
            <person name="Sanderson M.J."/>
            <person name="Burquez A."/>
            <person name="Wojciechowski M.F."/>
        </authorList>
    </citation>
    <scope>NUCLEOTIDE SEQUENCE</scope>
    <source>
        <strain evidence="9">SGP5-SGP5p</strain>
        <tissue evidence="9">Aerial part</tissue>
    </source>
</reference>
<name>A0A9Q1QC76_9CARY</name>
<dbReference type="AlphaFoldDB" id="A0A9Q1QC76"/>
<feature type="transmembrane region" description="Helical" evidence="6">
    <location>
        <begin position="132"/>
        <end position="155"/>
    </location>
</feature>
<sequence length="368" mass="40225">MAACQKWKPVIVIVAVYFLMAVMNILFKKILDEGMNQLIIMTYRLTAAAVFLGPIAYFCERRSGIKLTTPILCQLFFSALIGATITQSLFLIGIKHTSAAFSTAFTNLVPVTTLLLALLLRQESVNLRTRGGMAKVLGSLICIGGGILIILYRGIPVNKTTHSGKSSDNARNQRTEVVDDSTQRWILGSAFLLTSIVCWSGWFLIQARIGKRYPCKYSSTAFMSFFGAIQSAILCFAIKRDLTIWILRGKLEILTVLFAVSMGIFGSGLCYVGMSWCVQQRGPVFTSAFSPLVQIFIICLDLAFFHEQIYLGSVIGSMLVICGLYILLWGKAKGKADNITKPTQVANPNGSSAAAADATQFSDSRCPA</sequence>
<feature type="transmembrane region" description="Helical" evidence="6">
    <location>
        <begin position="217"/>
        <end position="239"/>
    </location>
</feature>
<dbReference type="GO" id="GO:0022857">
    <property type="term" value="F:transmembrane transporter activity"/>
    <property type="evidence" value="ECO:0007669"/>
    <property type="project" value="InterPro"/>
</dbReference>
<dbReference type="InterPro" id="IPR030184">
    <property type="entry name" value="WAT1-related"/>
</dbReference>
<dbReference type="SUPFAM" id="SSF103481">
    <property type="entry name" value="Multidrug resistance efflux transporter EmrE"/>
    <property type="match status" value="2"/>
</dbReference>
<dbReference type="EMBL" id="JAKOGI010000323">
    <property type="protein sequence ID" value="KAJ8436918.1"/>
    <property type="molecule type" value="Genomic_DNA"/>
</dbReference>
<organism evidence="9 10">
    <name type="scientific">Carnegiea gigantea</name>
    <dbReference type="NCBI Taxonomy" id="171969"/>
    <lineage>
        <taxon>Eukaryota</taxon>
        <taxon>Viridiplantae</taxon>
        <taxon>Streptophyta</taxon>
        <taxon>Embryophyta</taxon>
        <taxon>Tracheophyta</taxon>
        <taxon>Spermatophyta</taxon>
        <taxon>Magnoliopsida</taxon>
        <taxon>eudicotyledons</taxon>
        <taxon>Gunneridae</taxon>
        <taxon>Pentapetalae</taxon>
        <taxon>Caryophyllales</taxon>
        <taxon>Cactineae</taxon>
        <taxon>Cactaceae</taxon>
        <taxon>Cactoideae</taxon>
        <taxon>Echinocereeae</taxon>
        <taxon>Carnegiea</taxon>
    </lineage>
</organism>
<proteinExistence type="inferred from homology"/>
<comment type="caution">
    <text evidence="9">The sequence shown here is derived from an EMBL/GenBank/DDBJ whole genome shotgun (WGS) entry which is preliminary data.</text>
</comment>
<feature type="transmembrane region" description="Helical" evidence="6">
    <location>
        <begin position="39"/>
        <end position="59"/>
    </location>
</feature>
<dbReference type="PANTHER" id="PTHR31218">
    <property type="entry name" value="WAT1-RELATED PROTEIN"/>
    <property type="match status" value="1"/>
</dbReference>
<feature type="transmembrane region" description="Helical" evidence="6">
    <location>
        <begin position="100"/>
        <end position="120"/>
    </location>
</feature>
<accession>A0A9Q1QC76</accession>
<comment type="subcellular location">
    <subcellularLocation>
        <location evidence="1 6">Membrane</location>
        <topology evidence="1 6">Multi-pass membrane protein</topology>
    </subcellularLocation>
</comment>
<dbReference type="OrthoDB" id="1728340at2759"/>
<dbReference type="InterPro" id="IPR000620">
    <property type="entry name" value="EamA_dom"/>
</dbReference>
<feature type="compositionally biased region" description="Polar residues" evidence="7">
    <location>
        <begin position="359"/>
        <end position="368"/>
    </location>
</feature>
<feature type="domain" description="EamA" evidence="8">
    <location>
        <begin position="9"/>
        <end position="143"/>
    </location>
</feature>
<feature type="transmembrane region" description="Helical" evidence="6">
    <location>
        <begin position="284"/>
        <end position="303"/>
    </location>
</feature>
<keyword evidence="10" id="KW-1185">Reference proteome</keyword>
<dbReference type="Pfam" id="PF00892">
    <property type="entry name" value="EamA"/>
    <property type="match status" value="2"/>
</dbReference>
<evidence type="ECO:0000256" key="1">
    <source>
        <dbReference type="ARBA" id="ARBA00004141"/>
    </source>
</evidence>
<evidence type="ECO:0000256" key="4">
    <source>
        <dbReference type="ARBA" id="ARBA00022989"/>
    </source>
</evidence>
<feature type="transmembrane region" description="Helical" evidence="6">
    <location>
        <begin position="7"/>
        <end position="27"/>
    </location>
</feature>
<feature type="transmembrane region" description="Helical" evidence="6">
    <location>
        <begin position="71"/>
        <end position="94"/>
    </location>
</feature>
<evidence type="ECO:0000313" key="10">
    <source>
        <dbReference type="Proteomes" id="UP001153076"/>
    </source>
</evidence>
<keyword evidence="5 6" id="KW-0472">Membrane</keyword>
<evidence type="ECO:0000256" key="6">
    <source>
        <dbReference type="RuleBase" id="RU363077"/>
    </source>
</evidence>
<gene>
    <name evidence="9" type="ORF">Cgig2_017343</name>
</gene>
<evidence type="ECO:0000259" key="8">
    <source>
        <dbReference type="Pfam" id="PF00892"/>
    </source>
</evidence>
<dbReference type="Proteomes" id="UP001153076">
    <property type="component" value="Unassembled WGS sequence"/>
</dbReference>
<keyword evidence="3 6" id="KW-0812">Transmembrane</keyword>
<evidence type="ECO:0000256" key="2">
    <source>
        <dbReference type="ARBA" id="ARBA00007635"/>
    </source>
</evidence>
<keyword evidence="4 6" id="KW-1133">Transmembrane helix</keyword>
<evidence type="ECO:0000256" key="5">
    <source>
        <dbReference type="ARBA" id="ARBA00023136"/>
    </source>
</evidence>
<feature type="region of interest" description="Disordered" evidence="7">
    <location>
        <begin position="348"/>
        <end position="368"/>
    </location>
</feature>